<protein>
    <recommendedName>
        <fullName evidence="3">Coenzyme PQQ synthesis protein D (PqqD)</fullName>
    </recommendedName>
</protein>
<evidence type="ECO:0000313" key="2">
    <source>
        <dbReference type="Proteomes" id="UP000033448"/>
    </source>
</evidence>
<dbReference type="RefSeq" id="WP_045249802.1">
    <property type="nucleotide sequence ID" value="NZ_CP099706.1"/>
</dbReference>
<evidence type="ECO:0008006" key="3">
    <source>
        <dbReference type="Google" id="ProtNLM"/>
    </source>
</evidence>
<name>A0A0F0KZS0_9MICO</name>
<dbReference type="Proteomes" id="UP000033448">
    <property type="component" value="Unassembled WGS sequence"/>
</dbReference>
<comment type="caution">
    <text evidence="1">The sequence shown here is derived from an EMBL/GenBank/DDBJ whole genome shotgun (WGS) entry which is preliminary data.</text>
</comment>
<dbReference type="EMBL" id="JYIT01000065">
    <property type="protein sequence ID" value="KJL26368.1"/>
    <property type="molecule type" value="Genomic_DNA"/>
</dbReference>
<evidence type="ECO:0000313" key="1">
    <source>
        <dbReference type="EMBL" id="KJL26368.1"/>
    </source>
</evidence>
<dbReference type="AlphaFoldDB" id="A0A0F0KZS0"/>
<sequence>MIRYRPAADVGVIDDGDAVYAARLPQGPIVVLAGTAGVIWRAACEEGDGTVADRASGRVDRDTAAIVGAVDEFVADLVVRGLLEPAGGAASARAE</sequence>
<dbReference type="PATRIC" id="fig|582680.7.peg.1122"/>
<keyword evidence="2" id="KW-1185">Reference proteome</keyword>
<proteinExistence type="predicted"/>
<organism evidence="1 2">
    <name type="scientific">Microbacterium azadirachtae</name>
    <dbReference type="NCBI Taxonomy" id="582680"/>
    <lineage>
        <taxon>Bacteria</taxon>
        <taxon>Bacillati</taxon>
        <taxon>Actinomycetota</taxon>
        <taxon>Actinomycetes</taxon>
        <taxon>Micrococcales</taxon>
        <taxon>Microbacteriaceae</taxon>
        <taxon>Microbacterium</taxon>
    </lineage>
</organism>
<accession>A0A0F0KZS0</accession>
<gene>
    <name evidence="1" type="ORF">RL72_01084</name>
</gene>
<reference evidence="1 2" key="1">
    <citation type="submission" date="2015-02" db="EMBL/GenBank/DDBJ databases">
        <title>Draft genome sequences of ten Microbacterium spp. with emphasis on heavy metal contaminated environments.</title>
        <authorList>
            <person name="Corretto E."/>
        </authorList>
    </citation>
    <scope>NUCLEOTIDE SEQUENCE [LARGE SCALE GENOMIC DNA]</scope>
    <source>
        <strain evidence="1 2">DSM 23848</strain>
    </source>
</reference>
<dbReference type="OrthoDB" id="4869642at2"/>